<dbReference type="AlphaFoldDB" id="A0A0U1VSR8"/>
<evidence type="ECO:0000256" key="3">
    <source>
        <dbReference type="ARBA" id="ARBA00022969"/>
    </source>
</evidence>
<protein>
    <recommendedName>
        <fullName evidence="5">Crystaline entomocidal protoxin</fullName>
    </recommendedName>
</protein>
<comment type="similarity">
    <text evidence="1">Belongs to the delta endotoxin family.</text>
</comment>
<dbReference type="SUPFAM" id="SSF51096">
    <property type="entry name" value="delta-Endotoxin (insectocide), middle domain"/>
    <property type="match status" value="1"/>
</dbReference>
<evidence type="ECO:0000313" key="9">
    <source>
        <dbReference type="EMBL" id="AGC24275.1"/>
    </source>
</evidence>
<dbReference type="Pfam" id="PF03944">
    <property type="entry name" value="Endotoxin_C"/>
    <property type="match status" value="1"/>
</dbReference>
<dbReference type="Gene3D" id="2.100.10.10">
    <property type="entry name" value="Pesticidal crystal protein, central domain"/>
    <property type="match status" value="1"/>
</dbReference>
<dbReference type="GO" id="GO:0005102">
    <property type="term" value="F:signaling receptor binding"/>
    <property type="evidence" value="ECO:0007669"/>
    <property type="project" value="InterPro"/>
</dbReference>
<keyword evidence="3" id="KW-0749">Sporulation</keyword>
<dbReference type="InterPro" id="IPR005638">
    <property type="entry name" value="Pest_crys_dom-III"/>
</dbReference>
<evidence type="ECO:0000256" key="1">
    <source>
        <dbReference type="ARBA" id="ARBA00007819"/>
    </source>
</evidence>
<dbReference type="Gene3D" id="1.20.190.10">
    <property type="entry name" value="Pesticidal crystal protein, N-terminal domain"/>
    <property type="match status" value="1"/>
</dbReference>
<dbReference type="EMBL" id="JQ916908">
    <property type="protein sequence ID" value="AGC24275.1"/>
    <property type="molecule type" value="Genomic_DNA"/>
</dbReference>
<accession>A0A0U1VSR8</accession>
<organism evidence="9">
    <name type="scientific">Bacillus thuringiensis</name>
    <dbReference type="NCBI Taxonomy" id="1428"/>
    <lineage>
        <taxon>Bacteria</taxon>
        <taxon>Bacillati</taxon>
        <taxon>Bacillota</taxon>
        <taxon>Bacilli</taxon>
        <taxon>Bacillales</taxon>
        <taxon>Bacillaceae</taxon>
        <taxon>Bacillus</taxon>
        <taxon>Bacillus cereus group</taxon>
    </lineage>
</organism>
<evidence type="ECO:0000256" key="2">
    <source>
        <dbReference type="ARBA" id="ARBA00022656"/>
    </source>
</evidence>
<dbReference type="GO" id="GO:0030435">
    <property type="term" value="P:sporulation resulting in formation of a cellular spore"/>
    <property type="evidence" value="ECO:0007669"/>
    <property type="project" value="UniProtKB-KW"/>
</dbReference>
<dbReference type="GO" id="GO:0001907">
    <property type="term" value="P:symbiont-mediated killing of host cell"/>
    <property type="evidence" value="ECO:0007669"/>
    <property type="project" value="InterPro"/>
</dbReference>
<proteinExistence type="inferred from homology"/>
<sequence length="743" mass="84492">MYRWVLVKLYELTNIWKSSWLQQKRTVSNLSMGGIDMNPYQNKNEYEILNAPSNVFSKSNNYSRYPLANNPNQPLQNTNYKNWINMCQKNQQYGENLETFASADTIAGVSAGVIVVGTMLGAFAAPITAGLIISFGTLLPIFWKPGEDPKTVWQAFLKIGNRPFSSPVDQALIDLLSNKARSLESQFNDFQRYFDIWNNNKTPGNAGEVLRRFSSLDADIIRELEQLKGNYYITVLPGYAQVANWHLNLLRIAAFYYDQWASSSNLSIQSIYPEDYINDLQTCLTNCAIESGNKISSKYYKCVLKCRINEYINYCSKTYQEGLNILKNSSGLKWNEYNTYRREMTLNVLDLIAVFPNYDPDKYLISTKSQLTREIYTDALIDAFANAHFNINDIENSLTRPPGLVTWINRLDFYTGMFTKSVPGLTANGINYSFTNGNSNDSPIYGYRLSDDSSTPIQIPRNQYVYNMLITYLRDSPSVIQKIEFNLNNQQTRTYDTGLTLAPTYQSTINLSLPGKDRSFPPKFNNYTHFLSYVKTAPGDERPSSSRARNICFGWMHFSVNDYDVLAGGYNTISNKIITQIPAVKASSISTESQVIQGPGHTGGNLIKLGTRMELDVVFERLLANNYGIRIRYASKGINSLRVDGFWLSVKTVDTEATFTDLNLANLKYENFKYLDINPTIYKDNILAQPINKLYLENLTSTPGNILIIDKIEFIPATQSVLDYTEKQSLEKLQKAVNNLFIN</sequence>
<dbReference type="Pfam" id="PF00555">
    <property type="entry name" value="Endotoxin_M"/>
    <property type="match status" value="1"/>
</dbReference>
<feature type="domain" description="Pesticidal crystal protein" evidence="8">
    <location>
        <begin position="297"/>
        <end position="359"/>
    </location>
</feature>
<dbReference type="InterPro" id="IPR008979">
    <property type="entry name" value="Galactose-bd-like_sf"/>
</dbReference>
<name>A0A0U1VSR8_BACTU</name>
<evidence type="ECO:0000259" key="6">
    <source>
        <dbReference type="Pfam" id="PF00555"/>
    </source>
</evidence>
<dbReference type="InterPro" id="IPR001178">
    <property type="entry name" value="Pest_cryst_dom_II"/>
</dbReference>
<keyword evidence="4" id="KW-0843">Virulence</keyword>
<evidence type="ECO:0000256" key="4">
    <source>
        <dbReference type="ARBA" id="ARBA00023026"/>
    </source>
</evidence>
<feature type="domain" description="Pesticidal crystal protein" evidence="7">
    <location>
        <begin position="578"/>
        <end position="717"/>
    </location>
</feature>
<dbReference type="InterPro" id="IPR036716">
    <property type="entry name" value="Pest_crys_N_sf"/>
</dbReference>
<dbReference type="InterPro" id="IPR036399">
    <property type="entry name" value="Pest_cryst_cen_dom_sf"/>
</dbReference>
<evidence type="ECO:0000259" key="8">
    <source>
        <dbReference type="Pfam" id="PF03945"/>
    </source>
</evidence>
<dbReference type="GO" id="GO:0090729">
    <property type="term" value="F:toxin activity"/>
    <property type="evidence" value="ECO:0007669"/>
    <property type="project" value="UniProtKB-KW"/>
</dbReference>
<reference evidence="9" key="1">
    <citation type="submission" date="2012-04" db="EMBL/GenBank/DDBJ databases">
        <title>Cloning a novel cry-like gene and orf2 gene from a Bacillus thuringiensis BtMC28.</title>
        <authorList>
            <person name="Peng G."/>
        </authorList>
    </citation>
    <scope>NUCLEOTIDE SEQUENCE</scope>
    <source>
        <strain evidence="9">BtMC28</strain>
    </source>
</reference>
<keyword evidence="2" id="KW-0800">Toxin</keyword>
<dbReference type="SUPFAM" id="SSF49785">
    <property type="entry name" value="Galactose-binding domain-like"/>
    <property type="match status" value="1"/>
</dbReference>
<evidence type="ECO:0000256" key="5">
    <source>
        <dbReference type="ARBA" id="ARBA00029653"/>
    </source>
</evidence>
<dbReference type="CDD" id="cd04085">
    <property type="entry name" value="delta_endotoxin_C"/>
    <property type="match status" value="1"/>
</dbReference>
<dbReference type="SUPFAM" id="SSF56849">
    <property type="entry name" value="delta-Endotoxin (insectocide), N-terminal domain"/>
    <property type="match status" value="1"/>
</dbReference>
<dbReference type="Gene3D" id="2.60.120.260">
    <property type="entry name" value="Galactose-binding domain-like"/>
    <property type="match status" value="1"/>
</dbReference>
<dbReference type="InterPro" id="IPR005639">
    <property type="entry name" value="Pest_crys_dom_I"/>
</dbReference>
<evidence type="ECO:0000259" key="7">
    <source>
        <dbReference type="Pfam" id="PF03944"/>
    </source>
</evidence>
<dbReference type="Pfam" id="PF03945">
    <property type="entry name" value="Endotoxin_N"/>
    <property type="match status" value="2"/>
</dbReference>
<feature type="domain" description="Pesticidal crystal protein" evidence="6">
    <location>
        <begin position="367"/>
        <end position="560"/>
    </location>
</feature>
<feature type="domain" description="Pesticidal crystal protein" evidence="8">
    <location>
        <begin position="182"/>
        <end position="266"/>
    </location>
</feature>
<feature type="non-terminal residue" evidence="9">
    <location>
        <position position="1"/>
    </location>
</feature>